<evidence type="ECO:0000313" key="3">
    <source>
        <dbReference type="Proteomes" id="UP001597061"/>
    </source>
</evidence>
<dbReference type="Proteomes" id="UP001597061">
    <property type="component" value="Unassembled WGS sequence"/>
</dbReference>
<accession>A0ABW3JLV7</accession>
<proteinExistence type="predicted"/>
<sequence>MKILLIGEYNSSHYTLKEGLEALNHEVLVVGMGDGFKKRMVDINLKWYFRTGFLSIIKKIIFRVFRIDLASVLTQIQFNHHKNKFKNFDVVQLINESPFLTVTKTETTLLSFIFKHNPNVFLLSCGTDYISVNYAYLKKFRYSILTPYFESRVSKKDFQHILMRIEKPYKNLHDFVYKNIKGIIASDLDYHIPLIENPKYLGLVPNPIQIKKLKKINLNINGKIVIFHGINRENYYKKGNDIFEAALHIIEQKYSNLIKIITVESLPYNEYITKFDEAHILLDQVYAYDQGFNALEAMAKGKVVFTGAEQEWLDYYNLKEDTVAINALPDAQKIAEKLEWLLLNPNKILEISNNAREFIEKQHNYIDSAKLYLEKWQSKI</sequence>
<keyword evidence="3" id="KW-1185">Reference proteome</keyword>
<evidence type="ECO:0000259" key="1">
    <source>
        <dbReference type="Pfam" id="PF13524"/>
    </source>
</evidence>
<dbReference type="InterPro" id="IPR055259">
    <property type="entry name" value="YkvP/CgeB_Glyco_trans-like"/>
</dbReference>
<organism evidence="2 3">
    <name type="scientific">Mariniflexile jejuense</name>
    <dbReference type="NCBI Taxonomy" id="1173582"/>
    <lineage>
        <taxon>Bacteria</taxon>
        <taxon>Pseudomonadati</taxon>
        <taxon>Bacteroidota</taxon>
        <taxon>Flavobacteriia</taxon>
        <taxon>Flavobacteriales</taxon>
        <taxon>Flavobacteriaceae</taxon>
        <taxon>Mariniflexile</taxon>
    </lineage>
</organism>
<dbReference type="SUPFAM" id="SSF53756">
    <property type="entry name" value="UDP-Glycosyltransferase/glycogen phosphorylase"/>
    <property type="match status" value="1"/>
</dbReference>
<dbReference type="EMBL" id="JBHTJI010000042">
    <property type="protein sequence ID" value="MFD0991437.1"/>
    <property type="molecule type" value="Genomic_DNA"/>
</dbReference>
<dbReference type="RefSeq" id="WP_379927114.1">
    <property type="nucleotide sequence ID" value="NZ_JBHTJI010000042.1"/>
</dbReference>
<name>A0ABW3JLV7_9FLAO</name>
<feature type="domain" description="Spore protein YkvP/CgeB glycosyl transferase-like" evidence="1">
    <location>
        <begin position="253"/>
        <end position="371"/>
    </location>
</feature>
<gene>
    <name evidence="2" type="ORF">ACFQ1R_15160</name>
</gene>
<protein>
    <submittedName>
        <fullName evidence="2">Glycosyltransferase</fullName>
    </submittedName>
</protein>
<dbReference type="Pfam" id="PF13524">
    <property type="entry name" value="Glyco_trans_1_2"/>
    <property type="match status" value="1"/>
</dbReference>
<dbReference type="Gene3D" id="3.40.50.2000">
    <property type="entry name" value="Glycogen Phosphorylase B"/>
    <property type="match status" value="1"/>
</dbReference>
<reference evidence="3" key="1">
    <citation type="journal article" date="2019" name="Int. J. Syst. Evol. Microbiol.">
        <title>The Global Catalogue of Microorganisms (GCM) 10K type strain sequencing project: providing services to taxonomists for standard genome sequencing and annotation.</title>
        <authorList>
            <consortium name="The Broad Institute Genomics Platform"/>
            <consortium name="The Broad Institute Genome Sequencing Center for Infectious Disease"/>
            <person name="Wu L."/>
            <person name="Ma J."/>
        </authorList>
    </citation>
    <scope>NUCLEOTIDE SEQUENCE [LARGE SCALE GENOMIC DNA]</scope>
    <source>
        <strain evidence="3">CCUG 62414</strain>
    </source>
</reference>
<evidence type="ECO:0000313" key="2">
    <source>
        <dbReference type="EMBL" id="MFD0991437.1"/>
    </source>
</evidence>
<comment type="caution">
    <text evidence="2">The sequence shown here is derived from an EMBL/GenBank/DDBJ whole genome shotgun (WGS) entry which is preliminary data.</text>
</comment>